<evidence type="ECO:0000259" key="1">
    <source>
        <dbReference type="Pfam" id="PF00308"/>
    </source>
</evidence>
<dbReference type="EMBL" id="JBAWKY010000001">
    <property type="protein sequence ID" value="MEI4461654.1"/>
    <property type="molecule type" value="Genomic_DNA"/>
</dbReference>
<dbReference type="InterPro" id="IPR013317">
    <property type="entry name" value="DnaA_dom"/>
</dbReference>
<dbReference type="OrthoDB" id="61127at2"/>
<organism evidence="3 6">
    <name type="scientific">Exiguobacterium indicum</name>
    <dbReference type="NCBI Taxonomy" id="296995"/>
    <lineage>
        <taxon>Bacteria</taxon>
        <taxon>Bacillati</taxon>
        <taxon>Bacillota</taxon>
        <taxon>Bacilli</taxon>
        <taxon>Bacillales</taxon>
        <taxon>Bacillales Family XII. Incertae Sedis</taxon>
        <taxon>Exiguobacterium</taxon>
    </lineage>
</organism>
<dbReference type="Pfam" id="PF07319">
    <property type="entry name" value="DnaI_N"/>
    <property type="match status" value="1"/>
</dbReference>
<name>A0A0V8GJ98_9BACL</name>
<dbReference type="RefSeq" id="WP_023469020.1">
    <property type="nucleotide sequence ID" value="NZ_FMYN01000001.1"/>
</dbReference>
<dbReference type="Proteomes" id="UP000072605">
    <property type="component" value="Unassembled WGS sequence"/>
</dbReference>
<feature type="domain" description="Primosomal DnaI N-terminal" evidence="2">
    <location>
        <begin position="1"/>
        <end position="93"/>
    </location>
</feature>
<dbReference type="PANTHER" id="PTHR30050:SF8">
    <property type="entry name" value="PRIMOSOMAL PROTEIN DNAI"/>
    <property type="match status" value="1"/>
</dbReference>
<evidence type="ECO:0000313" key="3">
    <source>
        <dbReference type="EMBL" id="KSU50350.1"/>
    </source>
</evidence>
<dbReference type="Pfam" id="PF00308">
    <property type="entry name" value="Bac_DnaA"/>
    <property type="match status" value="1"/>
</dbReference>
<gene>
    <name evidence="5" type="primary">dnaI</name>
    <name evidence="3" type="ORF">AS033_02930</name>
    <name evidence="4" type="ORF">RSA11_10870</name>
    <name evidence="5" type="ORF">SZL87_04335</name>
</gene>
<dbReference type="InterPro" id="IPR027417">
    <property type="entry name" value="P-loop_NTPase"/>
</dbReference>
<accession>A0A0V8GJ98</accession>
<evidence type="ECO:0000313" key="8">
    <source>
        <dbReference type="Proteomes" id="UP001387110"/>
    </source>
</evidence>
<dbReference type="Proteomes" id="UP000053797">
    <property type="component" value="Unassembled WGS sequence"/>
</dbReference>
<dbReference type="GO" id="GO:0006260">
    <property type="term" value="P:DNA replication"/>
    <property type="evidence" value="ECO:0007669"/>
    <property type="project" value="TreeGrafter"/>
</dbReference>
<keyword evidence="8" id="KW-1185">Reference proteome</keyword>
<proteinExistence type="predicted"/>
<dbReference type="Proteomes" id="UP001387110">
    <property type="component" value="Unassembled WGS sequence"/>
</dbReference>
<reference evidence="5 8" key="3">
    <citation type="submission" date="2023-12" db="EMBL/GenBank/DDBJ databases">
        <authorList>
            <person name="Easwaran N."/>
            <person name="Lazarus H.P.S."/>
        </authorList>
    </citation>
    <scope>NUCLEOTIDE SEQUENCE [LARGE SCALE GENOMIC DNA]</scope>
    <source>
        <strain evidence="5 8">VIT-2023</strain>
    </source>
</reference>
<dbReference type="GeneID" id="88812432"/>
<protein>
    <submittedName>
        <fullName evidence="3">Primosomal protein DnaI</fullName>
    </submittedName>
</protein>
<dbReference type="CDD" id="cd00009">
    <property type="entry name" value="AAA"/>
    <property type="match status" value="1"/>
</dbReference>
<dbReference type="InterPro" id="IPR009928">
    <property type="entry name" value="DnaI_N"/>
</dbReference>
<dbReference type="AlphaFoldDB" id="A0A0V8GJ98"/>
<dbReference type="NCBIfam" id="NF006505">
    <property type="entry name" value="PRK08939.1"/>
    <property type="match status" value="1"/>
</dbReference>
<dbReference type="EMBL" id="LDQV01000025">
    <property type="protein sequence ID" value="KTR26206.1"/>
    <property type="molecule type" value="Genomic_DNA"/>
</dbReference>
<reference evidence="4 7" key="2">
    <citation type="journal article" date="2016" name="Front. Microbiol.">
        <title>Genomic Resource of Rice Seed Associated Bacteria.</title>
        <authorList>
            <person name="Midha S."/>
            <person name="Bansal K."/>
            <person name="Sharma S."/>
            <person name="Kumar N."/>
            <person name="Patil P.P."/>
            <person name="Chaudhry V."/>
            <person name="Patil P.B."/>
        </authorList>
    </citation>
    <scope>NUCLEOTIDE SEQUENCE [LARGE SCALE GENOMIC DNA]</scope>
    <source>
        <strain evidence="4 7">RSA11</strain>
    </source>
</reference>
<reference evidence="3 6" key="1">
    <citation type="journal article" date="2015" name="Int. J. Syst. Evol. Microbiol.">
        <title>Exiguobacterium enclense sp. nov., isolated from sediment.</title>
        <authorList>
            <person name="Dastager S.G."/>
            <person name="Mawlankar R."/>
            <person name="Sonalkar V.V."/>
            <person name="Thorat M.N."/>
            <person name="Mual P."/>
            <person name="Verma A."/>
            <person name="Krishnamurthi S."/>
            <person name="Tang S.K."/>
            <person name="Li W.J."/>
        </authorList>
    </citation>
    <scope>NUCLEOTIDE SEQUENCE [LARGE SCALE GENOMIC DNA]</scope>
    <source>
        <strain evidence="3 6">NIO-1109</strain>
    </source>
</reference>
<dbReference type="Gene3D" id="3.40.50.300">
    <property type="entry name" value="P-loop containing nucleotide triphosphate hydrolases"/>
    <property type="match status" value="1"/>
</dbReference>
<evidence type="ECO:0000259" key="2">
    <source>
        <dbReference type="Pfam" id="PF07319"/>
    </source>
</evidence>
<feature type="domain" description="Chromosomal replication initiator protein DnaA ATPAse" evidence="1">
    <location>
        <begin position="135"/>
        <end position="242"/>
    </location>
</feature>
<comment type="caution">
    <text evidence="3">The sequence shown here is derived from an EMBL/GenBank/DDBJ whole genome shotgun (WGS) entry which is preliminary data.</text>
</comment>
<evidence type="ECO:0000313" key="5">
    <source>
        <dbReference type="EMBL" id="MEI4461654.1"/>
    </source>
</evidence>
<dbReference type="SUPFAM" id="SSF52540">
    <property type="entry name" value="P-loop containing nucleoside triphosphate hydrolases"/>
    <property type="match status" value="1"/>
</dbReference>
<evidence type="ECO:0000313" key="7">
    <source>
        <dbReference type="Proteomes" id="UP000072605"/>
    </source>
</evidence>
<evidence type="ECO:0000313" key="4">
    <source>
        <dbReference type="EMBL" id="KTR26206.1"/>
    </source>
</evidence>
<evidence type="ECO:0000313" key="6">
    <source>
        <dbReference type="Proteomes" id="UP000053797"/>
    </source>
</evidence>
<sequence length="305" mass="35067">MEHIQSSIEKILSRPDVAESVRAIQQRVLSHPGVVMFLRTHPEIDQRMIERGMLKLNEYAEQMDGNRLIESKAVIEGYQPILHVEKGQIVVSYEKSQALKDREDERALEKKFKSLFLPDEVRDANFSDFDLSTTDRKLALRAASQFLNHLRSKEHVKGLYLHGSFGVGKTYLLAAIGNALKKERIATILVHAPGFVAEAKRRIRSDSFDTFLEGFQTIPVLLIDDIGAESISPWVRDELFGIILQYRMMHRLPTLFSSNLSYDELELHFGITNDQGDKLKAARLMERIRTTTQPIEFLGENRRRY</sequence>
<dbReference type="PANTHER" id="PTHR30050">
    <property type="entry name" value="CHROMOSOMAL REPLICATION INITIATOR PROTEIN DNAA"/>
    <property type="match status" value="1"/>
</dbReference>
<dbReference type="EMBL" id="LNQL01000001">
    <property type="protein sequence ID" value="KSU50350.1"/>
    <property type="molecule type" value="Genomic_DNA"/>
</dbReference>